<keyword evidence="6" id="KW-0418">Kinase</keyword>
<feature type="transmembrane region" description="Helical" evidence="8">
    <location>
        <begin position="80"/>
        <end position="98"/>
    </location>
</feature>
<dbReference type="InterPro" id="IPR036890">
    <property type="entry name" value="HATPase_C_sf"/>
</dbReference>
<dbReference type="RefSeq" id="WP_354702423.1">
    <property type="nucleotide sequence ID" value="NZ_CP114014.1"/>
</dbReference>
<feature type="transmembrane region" description="Helical" evidence="8">
    <location>
        <begin position="104"/>
        <end position="133"/>
    </location>
</feature>
<dbReference type="SUPFAM" id="SSF47384">
    <property type="entry name" value="Homodimeric domain of signal transducing histidine kinase"/>
    <property type="match status" value="1"/>
</dbReference>
<keyword evidence="5" id="KW-0808">Transferase</keyword>
<dbReference type="PANTHER" id="PTHR43304:SF1">
    <property type="entry name" value="PAC DOMAIN-CONTAINING PROTEIN"/>
    <property type="match status" value="1"/>
</dbReference>
<feature type="transmembrane region" description="Helical" evidence="8">
    <location>
        <begin position="29"/>
        <end position="47"/>
    </location>
</feature>
<organism evidence="10">
    <name type="scientific">Paraconexibacter sp. AEG42_29</name>
    <dbReference type="NCBI Taxonomy" id="2997339"/>
    <lineage>
        <taxon>Bacteria</taxon>
        <taxon>Bacillati</taxon>
        <taxon>Actinomycetota</taxon>
        <taxon>Thermoleophilia</taxon>
        <taxon>Solirubrobacterales</taxon>
        <taxon>Paraconexibacteraceae</taxon>
        <taxon>Paraconexibacter</taxon>
    </lineage>
</organism>
<dbReference type="SMART" id="SM00387">
    <property type="entry name" value="HATPase_c"/>
    <property type="match status" value="1"/>
</dbReference>
<dbReference type="GO" id="GO:0000155">
    <property type="term" value="F:phosphorelay sensor kinase activity"/>
    <property type="evidence" value="ECO:0007669"/>
    <property type="project" value="InterPro"/>
</dbReference>
<dbReference type="Pfam" id="PF00512">
    <property type="entry name" value="HisKA"/>
    <property type="match status" value="1"/>
</dbReference>
<dbReference type="PROSITE" id="PS50109">
    <property type="entry name" value="HIS_KIN"/>
    <property type="match status" value="1"/>
</dbReference>
<comment type="catalytic activity">
    <reaction evidence="1">
        <text>ATP + protein L-histidine = ADP + protein N-phospho-L-histidine.</text>
        <dbReference type="EC" id="2.7.13.3"/>
    </reaction>
</comment>
<keyword evidence="8" id="KW-0812">Transmembrane</keyword>
<dbReference type="InterPro" id="IPR004358">
    <property type="entry name" value="Sig_transdc_His_kin-like_C"/>
</dbReference>
<reference evidence="10" key="1">
    <citation type="submission" date="2022-12" db="EMBL/GenBank/DDBJ databases">
        <title>Paraconexibacter alkalitolerans sp. nov. and Baekduia alba sp. nov., isolated from soil and emended description of the genera Paraconexibacter (Chun et al., 2020) and Baekduia (An et al., 2020).</title>
        <authorList>
            <person name="Vieira S."/>
            <person name="Huber K.J."/>
            <person name="Geppert A."/>
            <person name="Wolf J."/>
            <person name="Neumann-Schaal M."/>
            <person name="Muesken M."/>
            <person name="Overmann J."/>
        </authorList>
    </citation>
    <scope>NUCLEOTIDE SEQUENCE</scope>
    <source>
        <strain evidence="10">AEG42_29</strain>
    </source>
</reference>
<evidence type="ECO:0000256" key="1">
    <source>
        <dbReference type="ARBA" id="ARBA00000085"/>
    </source>
</evidence>
<gene>
    <name evidence="10" type="ORF">DSM112329_02781</name>
</gene>
<dbReference type="FunFam" id="3.30.565.10:FF:000006">
    <property type="entry name" value="Sensor histidine kinase WalK"/>
    <property type="match status" value="1"/>
</dbReference>
<evidence type="ECO:0000256" key="6">
    <source>
        <dbReference type="ARBA" id="ARBA00022777"/>
    </source>
</evidence>
<feature type="domain" description="Histidine kinase" evidence="9">
    <location>
        <begin position="222"/>
        <end position="436"/>
    </location>
</feature>
<dbReference type="InterPro" id="IPR003661">
    <property type="entry name" value="HisK_dim/P_dom"/>
</dbReference>
<accession>A0AAU7AWA1</accession>
<dbReference type="InterPro" id="IPR036097">
    <property type="entry name" value="HisK_dim/P_sf"/>
</dbReference>
<dbReference type="Gene3D" id="1.10.287.130">
    <property type="match status" value="1"/>
</dbReference>
<name>A0AAU7AWA1_9ACTN</name>
<evidence type="ECO:0000256" key="3">
    <source>
        <dbReference type="ARBA" id="ARBA00012438"/>
    </source>
</evidence>
<dbReference type="SUPFAM" id="SSF55874">
    <property type="entry name" value="ATPase domain of HSP90 chaperone/DNA topoisomerase II/histidine kinase"/>
    <property type="match status" value="1"/>
</dbReference>
<dbReference type="GO" id="GO:0005886">
    <property type="term" value="C:plasma membrane"/>
    <property type="evidence" value="ECO:0007669"/>
    <property type="project" value="UniProtKB-SubCell"/>
</dbReference>
<dbReference type="KEGG" id="parq:DSM112329_02781"/>
<evidence type="ECO:0000256" key="4">
    <source>
        <dbReference type="ARBA" id="ARBA00022553"/>
    </source>
</evidence>
<dbReference type="PRINTS" id="PR00344">
    <property type="entry name" value="BCTRLSENSOR"/>
</dbReference>
<feature type="transmembrane region" description="Helical" evidence="8">
    <location>
        <begin position="53"/>
        <end position="73"/>
    </location>
</feature>
<keyword evidence="8" id="KW-0472">Membrane</keyword>
<feature type="transmembrane region" description="Helical" evidence="8">
    <location>
        <begin position="159"/>
        <end position="178"/>
    </location>
</feature>
<evidence type="ECO:0000256" key="5">
    <source>
        <dbReference type="ARBA" id="ARBA00022679"/>
    </source>
</evidence>
<dbReference type="SMART" id="SM00388">
    <property type="entry name" value="HisKA"/>
    <property type="match status" value="1"/>
</dbReference>
<dbReference type="Gene3D" id="3.30.565.10">
    <property type="entry name" value="Histidine kinase-like ATPase, C-terminal domain"/>
    <property type="match status" value="1"/>
</dbReference>
<dbReference type="InterPro" id="IPR003594">
    <property type="entry name" value="HATPase_dom"/>
</dbReference>
<dbReference type="AlphaFoldDB" id="A0AAU7AWA1"/>
<dbReference type="EMBL" id="CP114014">
    <property type="protein sequence ID" value="XAY05921.1"/>
    <property type="molecule type" value="Genomic_DNA"/>
</dbReference>
<evidence type="ECO:0000256" key="8">
    <source>
        <dbReference type="SAM" id="Phobius"/>
    </source>
</evidence>
<evidence type="ECO:0000256" key="2">
    <source>
        <dbReference type="ARBA" id="ARBA00004236"/>
    </source>
</evidence>
<evidence type="ECO:0000259" key="9">
    <source>
        <dbReference type="PROSITE" id="PS50109"/>
    </source>
</evidence>
<keyword evidence="4" id="KW-0597">Phosphoprotein</keyword>
<dbReference type="CDD" id="cd00082">
    <property type="entry name" value="HisKA"/>
    <property type="match status" value="1"/>
</dbReference>
<keyword evidence="7" id="KW-0902">Two-component regulatory system</keyword>
<evidence type="ECO:0000313" key="10">
    <source>
        <dbReference type="EMBL" id="XAY05921.1"/>
    </source>
</evidence>
<evidence type="ECO:0000256" key="7">
    <source>
        <dbReference type="ARBA" id="ARBA00023012"/>
    </source>
</evidence>
<dbReference type="InterPro" id="IPR052162">
    <property type="entry name" value="Sensor_kinase/Photoreceptor"/>
</dbReference>
<dbReference type="InterPro" id="IPR005467">
    <property type="entry name" value="His_kinase_dom"/>
</dbReference>
<keyword evidence="8" id="KW-1133">Transmembrane helix</keyword>
<protein>
    <recommendedName>
        <fullName evidence="3">histidine kinase</fullName>
        <ecNumber evidence="3">2.7.13.3</ecNumber>
    </recommendedName>
</protein>
<sequence length="436" mass="47562">MTSQRLSIRRALPSGATLPDEEFARRHRLLTIVLWAHVPALFAFGLVQGVSPWHSTLEAAIVATPAALAQFIFTSRKESAALVAVGLITASAITVHLADGQIEAHFHFFVMIVALTLYEDWVAFGIAAAYVLVHHGLLGTLSPETVYSHQEAIDHPWRWAAIHAGFVAAAGAFGVMSWRLSEDARARQAEALTRTLVAEAEASATATDLARSNRDLERFAYVASHDLSEPLRTISSFMKLLDRRYGADLDDEGREYITWAVDGTQRMQAMIDDLLRFSRAGRLEPELRPIDLEALVADVVLGLRAQLEDADATVVVGSLPRVSADAAQVGQVVQNLIANAVKFAADRPPEIHIDGVTRDGRVDIAVEDNGIGIAPEYRDQVFEMFQRLHSRDDYPGSGIGLSVCQRVVERHGGQIRIETPDSGVGTRFVFSLAASA</sequence>
<comment type="subcellular location">
    <subcellularLocation>
        <location evidence="2">Cell membrane</location>
    </subcellularLocation>
</comment>
<dbReference type="Pfam" id="PF02518">
    <property type="entry name" value="HATPase_c"/>
    <property type="match status" value="1"/>
</dbReference>
<dbReference type="PANTHER" id="PTHR43304">
    <property type="entry name" value="PHYTOCHROME-LIKE PROTEIN CPH1"/>
    <property type="match status" value="1"/>
</dbReference>
<proteinExistence type="predicted"/>
<dbReference type="EC" id="2.7.13.3" evidence="3"/>